<accession>A0A6M0D0E9</accession>
<evidence type="ECO:0000256" key="8">
    <source>
        <dbReference type="SAM" id="Phobius"/>
    </source>
</evidence>
<dbReference type="RefSeq" id="WP_163949134.1">
    <property type="nucleotide sequence ID" value="NZ_JAAHBU010000349.1"/>
</dbReference>
<accession>A0A6B3NXR6</accession>
<dbReference type="Proteomes" id="UP000482634">
    <property type="component" value="Unassembled WGS sequence"/>
</dbReference>
<proteinExistence type="predicted"/>
<evidence type="ECO:0000256" key="2">
    <source>
        <dbReference type="ARBA" id="ARBA00022448"/>
    </source>
</evidence>
<feature type="transmembrane region" description="Helical" evidence="8">
    <location>
        <begin position="108"/>
        <end position="127"/>
    </location>
</feature>
<reference evidence="11 12" key="1">
    <citation type="submission" date="2020-02" db="EMBL/GenBank/DDBJ databases">
        <title>Broccoli isolated Pseudomonas sp.</title>
        <authorList>
            <person name="Fujikawa T."/>
            <person name="Sawada H."/>
        </authorList>
    </citation>
    <scope>NUCLEOTIDE SEQUENCE [LARGE SCALE GENOMIC DNA]</scope>
    <source>
        <strain evidence="10 12">MAFF212427</strain>
        <strain evidence="9 11">MAFF212428</strain>
    </source>
</reference>
<evidence type="ECO:0000256" key="1">
    <source>
        <dbReference type="ARBA" id="ARBA00004127"/>
    </source>
</evidence>
<evidence type="ECO:0000256" key="4">
    <source>
        <dbReference type="ARBA" id="ARBA00022692"/>
    </source>
</evidence>
<protein>
    <submittedName>
        <fullName evidence="10">NADH:quinone oxidoreductase</fullName>
    </submittedName>
</protein>
<dbReference type="EMBL" id="JAAHBU010000349">
    <property type="protein sequence ID" value="NER65931.1"/>
    <property type="molecule type" value="Genomic_DNA"/>
</dbReference>
<keyword evidence="6 8" id="KW-1133">Transmembrane helix</keyword>
<name>A0A6B3NXR6_9PSED</name>
<organism evidence="10 12">
    <name type="scientific">Pseudomonas brassicae</name>
    <dbReference type="NCBI Taxonomy" id="2708063"/>
    <lineage>
        <taxon>Bacteria</taxon>
        <taxon>Pseudomonadati</taxon>
        <taxon>Pseudomonadota</taxon>
        <taxon>Gammaproteobacteria</taxon>
        <taxon>Pseudomonadales</taxon>
        <taxon>Pseudomonadaceae</taxon>
        <taxon>Pseudomonas</taxon>
    </lineage>
</organism>
<dbReference type="AlphaFoldDB" id="A0A6B3NXR6"/>
<dbReference type="Pfam" id="PF02508">
    <property type="entry name" value="Rnf-Nqr"/>
    <property type="match status" value="1"/>
</dbReference>
<evidence type="ECO:0000313" key="11">
    <source>
        <dbReference type="Proteomes" id="UP000480410"/>
    </source>
</evidence>
<comment type="subcellular location">
    <subcellularLocation>
        <location evidence="1">Endomembrane system</location>
        <topology evidence="1">Multi-pass membrane protein</topology>
    </subcellularLocation>
</comment>
<dbReference type="GO" id="GO:0016020">
    <property type="term" value="C:membrane"/>
    <property type="evidence" value="ECO:0007669"/>
    <property type="project" value="InterPro"/>
</dbReference>
<gene>
    <name evidence="9" type="ORF">G3435_24430</name>
    <name evidence="10" type="ORF">G3436_21250</name>
</gene>
<keyword evidence="3" id="KW-1003">Cell membrane</keyword>
<comment type="caution">
    <text evidence="10">The sequence shown here is derived from an EMBL/GenBank/DDBJ whole genome shotgun (WGS) entry which is preliminary data.</text>
</comment>
<evidence type="ECO:0000256" key="6">
    <source>
        <dbReference type="ARBA" id="ARBA00022989"/>
    </source>
</evidence>
<keyword evidence="5" id="KW-1278">Translocase</keyword>
<evidence type="ECO:0000313" key="12">
    <source>
        <dbReference type="Proteomes" id="UP000482634"/>
    </source>
</evidence>
<feature type="transmembrane region" description="Helical" evidence="8">
    <location>
        <begin position="81"/>
        <end position="102"/>
    </location>
</feature>
<dbReference type="PIRSF" id="PIRSF006102">
    <property type="entry name" value="NQR_DE"/>
    <property type="match status" value="1"/>
</dbReference>
<keyword evidence="12" id="KW-1185">Reference proteome</keyword>
<sequence length="173" mass="18248">MNNRVLLSVSLAPLLGASQSLQQAAAMAALSVLGLSLHRLCMTPLRHALHGLGLELASLLLAATLVTCLELSLRAWALEPYTALGIYPALIALQCVLFEHALGRDQGWRPAMLLLGALGALQILLGLCRELLASGGLQLAQLAPGALILLGLALALFNRVQRKPAPTRRQGSL</sequence>
<dbReference type="EMBL" id="JAAHBV010000709">
    <property type="protein sequence ID" value="NER62253.1"/>
    <property type="molecule type" value="Genomic_DNA"/>
</dbReference>
<keyword evidence="4 8" id="KW-0812">Transmembrane</keyword>
<keyword evidence="3" id="KW-0997">Cell inner membrane</keyword>
<dbReference type="InterPro" id="IPR003667">
    <property type="entry name" value="NqrDE/RnfAE"/>
</dbReference>
<dbReference type="Proteomes" id="UP000480410">
    <property type="component" value="Unassembled WGS sequence"/>
</dbReference>
<keyword evidence="2" id="KW-0813">Transport</keyword>
<evidence type="ECO:0000256" key="5">
    <source>
        <dbReference type="ARBA" id="ARBA00022967"/>
    </source>
</evidence>
<evidence type="ECO:0000256" key="7">
    <source>
        <dbReference type="ARBA" id="ARBA00023136"/>
    </source>
</evidence>
<evidence type="ECO:0000256" key="3">
    <source>
        <dbReference type="ARBA" id="ARBA00022519"/>
    </source>
</evidence>
<evidence type="ECO:0000313" key="9">
    <source>
        <dbReference type="EMBL" id="NER62253.1"/>
    </source>
</evidence>
<keyword evidence="7 8" id="KW-0472">Membrane</keyword>
<dbReference type="GO" id="GO:0012505">
    <property type="term" value="C:endomembrane system"/>
    <property type="evidence" value="ECO:0007669"/>
    <property type="project" value="UniProtKB-SubCell"/>
</dbReference>
<feature type="transmembrane region" description="Helical" evidence="8">
    <location>
        <begin position="139"/>
        <end position="157"/>
    </location>
</feature>
<evidence type="ECO:0000313" key="10">
    <source>
        <dbReference type="EMBL" id="NER65931.1"/>
    </source>
</evidence>
<feature type="transmembrane region" description="Helical" evidence="8">
    <location>
        <begin position="52"/>
        <end position="69"/>
    </location>
</feature>